<organism evidence="2 3">
    <name type="scientific">Flavobacterium granuli</name>
    <dbReference type="NCBI Taxonomy" id="280093"/>
    <lineage>
        <taxon>Bacteria</taxon>
        <taxon>Pseudomonadati</taxon>
        <taxon>Bacteroidota</taxon>
        <taxon>Flavobacteriia</taxon>
        <taxon>Flavobacteriales</taxon>
        <taxon>Flavobacteriaceae</taxon>
        <taxon>Flavobacterium</taxon>
    </lineage>
</organism>
<feature type="compositionally biased region" description="Polar residues" evidence="1">
    <location>
        <begin position="164"/>
        <end position="174"/>
    </location>
</feature>
<protein>
    <recommendedName>
        <fullName evidence="4">Phage terminase small subunit</fullName>
    </recommendedName>
</protein>
<evidence type="ECO:0000313" key="2">
    <source>
        <dbReference type="EMBL" id="MDR6845937.1"/>
    </source>
</evidence>
<evidence type="ECO:0000313" key="3">
    <source>
        <dbReference type="Proteomes" id="UP001261871"/>
    </source>
</evidence>
<evidence type="ECO:0008006" key="4">
    <source>
        <dbReference type="Google" id="ProtNLM"/>
    </source>
</evidence>
<accession>A0ABU1S4T9</accession>
<proteinExistence type="predicted"/>
<sequence length="174" mass="19543">MKLSSKEAAKKANEASWIDHEAKKKSLADGRKRAYSKRREAGLSSLTPEHMETLKIRAYQKYNNLLALFLIKNGLDTESLLKKSKNLNTPYKYTFQINLEKAIERCVREADSISIGGLTYEIALDLVTKSLAIKTEKHPNQKASLTAREKKKGTTLKASKAKNDSINNTTNETV</sequence>
<keyword evidence="3" id="KW-1185">Reference proteome</keyword>
<comment type="caution">
    <text evidence="2">The sequence shown here is derived from an EMBL/GenBank/DDBJ whole genome shotgun (WGS) entry which is preliminary data.</text>
</comment>
<dbReference type="RefSeq" id="WP_310007688.1">
    <property type="nucleotide sequence ID" value="NZ_JAVDTX010000006.1"/>
</dbReference>
<dbReference type="EMBL" id="JAVDTX010000006">
    <property type="protein sequence ID" value="MDR6845937.1"/>
    <property type="molecule type" value="Genomic_DNA"/>
</dbReference>
<gene>
    <name evidence="2" type="ORF">J2W95_002648</name>
</gene>
<evidence type="ECO:0000256" key="1">
    <source>
        <dbReference type="SAM" id="MobiDB-lite"/>
    </source>
</evidence>
<dbReference type="Proteomes" id="UP001261871">
    <property type="component" value="Unassembled WGS sequence"/>
</dbReference>
<name>A0ABU1S4T9_9FLAO</name>
<feature type="region of interest" description="Disordered" evidence="1">
    <location>
        <begin position="139"/>
        <end position="174"/>
    </location>
</feature>
<feature type="region of interest" description="Disordered" evidence="1">
    <location>
        <begin position="22"/>
        <end position="41"/>
    </location>
</feature>
<reference evidence="2 3" key="1">
    <citation type="submission" date="2023-07" db="EMBL/GenBank/DDBJ databases">
        <title>Sorghum-associated microbial communities from plants grown in Nebraska, USA.</title>
        <authorList>
            <person name="Schachtman D."/>
        </authorList>
    </citation>
    <scope>NUCLEOTIDE SEQUENCE [LARGE SCALE GENOMIC DNA]</scope>
    <source>
        <strain evidence="2 3">BE124</strain>
    </source>
</reference>